<gene>
    <name evidence="3" type="ORF">TTHERM_00957670</name>
</gene>
<evidence type="ECO:0000313" key="4">
    <source>
        <dbReference type="Proteomes" id="UP000009168"/>
    </source>
</evidence>
<protein>
    <submittedName>
        <fullName evidence="3">Transmembrane protein, putative</fullName>
    </submittedName>
</protein>
<feature type="chain" id="PRO_5004202122" evidence="2">
    <location>
        <begin position="18"/>
        <end position="133"/>
    </location>
</feature>
<keyword evidence="4" id="KW-1185">Reference proteome</keyword>
<reference evidence="4" key="1">
    <citation type="journal article" date="2006" name="PLoS Biol.">
        <title>Macronuclear genome sequence of the ciliate Tetrahymena thermophila, a model eukaryote.</title>
        <authorList>
            <person name="Eisen J.A."/>
            <person name="Coyne R.S."/>
            <person name="Wu M."/>
            <person name="Wu D."/>
            <person name="Thiagarajan M."/>
            <person name="Wortman J.R."/>
            <person name="Badger J.H."/>
            <person name="Ren Q."/>
            <person name="Amedeo P."/>
            <person name="Jones K.M."/>
            <person name="Tallon L.J."/>
            <person name="Delcher A.L."/>
            <person name="Salzberg S.L."/>
            <person name="Silva J.C."/>
            <person name="Haas B.J."/>
            <person name="Majoros W.H."/>
            <person name="Farzad M."/>
            <person name="Carlton J.M."/>
            <person name="Smith R.K. Jr."/>
            <person name="Garg J."/>
            <person name="Pearlman R.E."/>
            <person name="Karrer K.M."/>
            <person name="Sun L."/>
            <person name="Manning G."/>
            <person name="Elde N.C."/>
            <person name="Turkewitz A.P."/>
            <person name="Asai D.J."/>
            <person name="Wilkes D.E."/>
            <person name="Wang Y."/>
            <person name="Cai H."/>
            <person name="Collins K."/>
            <person name="Stewart B.A."/>
            <person name="Lee S.R."/>
            <person name="Wilamowska K."/>
            <person name="Weinberg Z."/>
            <person name="Ruzzo W.L."/>
            <person name="Wloga D."/>
            <person name="Gaertig J."/>
            <person name="Frankel J."/>
            <person name="Tsao C.-C."/>
            <person name="Gorovsky M.A."/>
            <person name="Keeling P.J."/>
            <person name="Waller R.F."/>
            <person name="Patron N.J."/>
            <person name="Cherry J.M."/>
            <person name="Stover N.A."/>
            <person name="Krieger C.J."/>
            <person name="del Toro C."/>
            <person name="Ryder H.F."/>
            <person name="Williamson S.C."/>
            <person name="Barbeau R.A."/>
            <person name="Hamilton E.P."/>
            <person name="Orias E."/>
        </authorList>
    </citation>
    <scope>NUCLEOTIDE SEQUENCE [LARGE SCALE GENOMIC DNA]</scope>
    <source>
        <strain evidence="4">SB210</strain>
    </source>
</reference>
<sequence length="133" mass="14704">MRICAFVLIAFVAITAAQYDTLTEDQFNKIQDCMAKVDPACYVQTEDCISQIVQADNCFDQCAENDIHNMTVCTQGCKSNVNSVQVHIEQKTACMNFLEKNPSNKNENKIPSMSTGINILAFTVIASVLSLLL</sequence>
<name>Q23VD4_TETTS</name>
<dbReference type="InParanoid" id="Q23VD4"/>
<keyword evidence="1" id="KW-1133">Transmembrane helix</keyword>
<evidence type="ECO:0000313" key="3">
    <source>
        <dbReference type="EMBL" id="EAS00502.1"/>
    </source>
</evidence>
<evidence type="ECO:0000256" key="1">
    <source>
        <dbReference type="SAM" id="Phobius"/>
    </source>
</evidence>
<dbReference type="Proteomes" id="UP000009168">
    <property type="component" value="Unassembled WGS sequence"/>
</dbReference>
<feature type="transmembrane region" description="Helical" evidence="1">
    <location>
        <begin position="113"/>
        <end position="132"/>
    </location>
</feature>
<dbReference type="GeneID" id="7825789"/>
<organism evidence="3 4">
    <name type="scientific">Tetrahymena thermophila (strain SB210)</name>
    <dbReference type="NCBI Taxonomy" id="312017"/>
    <lineage>
        <taxon>Eukaryota</taxon>
        <taxon>Sar</taxon>
        <taxon>Alveolata</taxon>
        <taxon>Ciliophora</taxon>
        <taxon>Intramacronucleata</taxon>
        <taxon>Oligohymenophorea</taxon>
        <taxon>Hymenostomatida</taxon>
        <taxon>Tetrahymenina</taxon>
        <taxon>Tetrahymenidae</taxon>
        <taxon>Tetrahymena</taxon>
    </lineage>
</organism>
<evidence type="ECO:0000256" key="2">
    <source>
        <dbReference type="SAM" id="SignalP"/>
    </source>
</evidence>
<keyword evidence="1 3" id="KW-0812">Transmembrane</keyword>
<dbReference type="AlphaFoldDB" id="Q23VD4"/>
<feature type="signal peptide" evidence="2">
    <location>
        <begin position="1"/>
        <end position="17"/>
    </location>
</feature>
<accession>Q23VD4</accession>
<keyword evidence="1" id="KW-0472">Membrane</keyword>
<proteinExistence type="predicted"/>
<keyword evidence="2" id="KW-0732">Signal</keyword>
<dbReference type="HOGENOM" id="CLU_126288_0_0_1"/>
<dbReference type="KEGG" id="tet:TTHERM_00957670"/>
<dbReference type="RefSeq" id="XP_001020747.1">
    <property type="nucleotide sequence ID" value="XM_001020747.1"/>
</dbReference>
<dbReference type="EMBL" id="GG662613">
    <property type="protein sequence ID" value="EAS00502.1"/>
    <property type="molecule type" value="Genomic_DNA"/>
</dbReference>